<evidence type="ECO:0000256" key="1">
    <source>
        <dbReference type="SAM" id="Phobius"/>
    </source>
</evidence>
<keyword evidence="3" id="KW-1185">Reference proteome</keyword>
<keyword evidence="1" id="KW-0472">Membrane</keyword>
<organism evidence="2 3">
    <name type="scientific">Alicyclobacillus fodiniaquatilis</name>
    <dbReference type="NCBI Taxonomy" id="1661150"/>
    <lineage>
        <taxon>Bacteria</taxon>
        <taxon>Bacillati</taxon>
        <taxon>Bacillota</taxon>
        <taxon>Bacilli</taxon>
        <taxon>Bacillales</taxon>
        <taxon>Alicyclobacillaceae</taxon>
        <taxon>Alicyclobacillus</taxon>
    </lineage>
</organism>
<dbReference type="Pfam" id="PF14209">
    <property type="entry name" value="DUF4321"/>
    <property type="match status" value="1"/>
</dbReference>
<accession>A0ABW4JGH1</accession>
<evidence type="ECO:0000313" key="2">
    <source>
        <dbReference type="EMBL" id="MFD1674989.1"/>
    </source>
</evidence>
<protein>
    <submittedName>
        <fullName evidence="2">DUF4321 domain-containing protein</fullName>
    </submittedName>
</protein>
<dbReference type="EMBL" id="JBHUCX010000024">
    <property type="protein sequence ID" value="MFD1674989.1"/>
    <property type="molecule type" value="Genomic_DNA"/>
</dbReference>
<keyword evidence="1" id="KW-0812">Transmembrane</keyword>
<dbReference type="RefSeq" id="WP_377942860.1">
    <property type="nucleotide sequence ID" value="NZ_JBHUCX010000024.1"/>
</dbReference>
<proteinExistence type="predicted"/>
<comment type="caution">
    <text evidence="2">The sequence shown here is derived from an EMBL/GenBank/DDBJ whole genome shotgun (WGS) entry which is preliminary data.</text>
</comment>
<name>A0ABW4JGH1_9BACL</name>
<dbReference type="InterPro" id="IPR025470">
    <property type="entry name" value="DUF4321"/>
</dbReference>
<sequence length="96" mass="10779">MLSKPICHARLWKGMKVVRKTSWRSFVLIAVSTVVGTLADTLVSSRLPFLRPHTHVSWHPSIDLAVVQFSMALTFSVNWGSLVGFVVGYLLSRRVK</sequence>
<evidence type="ECO:0000313" key="3">
    <source>
        <dbReference type="Proteomes" id="UP001597079"/>
    </source>
</evidence>
<dbReference type="Proteomes" id="UP001597079">
    <property type="component" value="Unassembled WGS sequence"/>
</dbReference>
<reference evidence="3" key="1">
    <citation type="journal article" date="2019" name="Int. J. Syst. Evol. Microbiol.">
        <title>The Global Catalogue of Microorganisms (GCM) 10K type strain sequencing project: providing services to taxonomists for standard genome sequencing and annotation.</title>
        <authorList>
            <consortium name="The Broad Institute Genomics Platform"/>
            <consortium name="The Broad Institute Genome Sequencing Center for Infectious Disease"/>
            <person name="Wu L."/>
            <person name="Ma J."/>
        </authorList>
    </citation>
    <scope>NUCLEOTIDE SEQUENCE [LARGE SCALE GENOMIC DNA]</scope>
    <source>
        <strain evidence="3">CGMCC 1.12286</strain>
    </source>
</reference>
<gene>
    <name evidence="2" type="ORF">ACFSB2_09815</name>
</gene>
<feature type="transmembrane region" description="Helical" evidence="1">
    <location>
        <begin position="69"/>
        <end position="91"/>
    </location>
</feature>
<keyword evidence="1" id="KW-1133">Transmembrane helix</keyword>